<keyword evidence="3" id="KW-1185">Reference proteome</keyword>
<dbReference type="InParanoid" id="A0A3B1J589"/>
<dbReference type="AlphaFoldDB" id="A0A3B1J589"/>
<dbReference type="Ensembl" id="ENSAMXT00000043971.1">
    <property type="protein sequence ID" value="ENSAMXP00000037010.1"/>
    <property type="gene ID" value="ENSAMXG00000031888.1"/>
</dbReference>
<reference evidence="2" key="4">
    <citation type="submission" date="2025-09" db="UniProtKB">
        <authorList>
            <consortium name="Ensembl"/>
        </authorList>
    </citation>
    <scope>IDENTIFICATION</scope>
</reference>
<evidence type="ECO:0000313" key="3">
    <source>
        <dbReference type="Proteomes" id="UP000018467"/>
    </source>
</evidence>
<accession>A0A3B1J589</accession>
<reference evidence="3" key="2">
    <citation type="journal article" date="2014" name="Nat. Commun.">
        <title>The cavefish genome reveals candidate genes for eye loss.</title>
        <authorList>
            <person name="McGaugh S.E."/>
            <person name="Gross J.B."/>
            <person name="Aken B."/>
            <person name="Blin M."/>
            <person name="Borowsky R."/>
            <person name="Chalopin D."/>
            <person name="Hinaux H."/>
            <person name="Jeffery W.R."/>
            <person name="Keene A."/>
            <person name="Ma L."/>
            <person name="Minx P."/>
            <person name="Murphy D."/>
            <person name="O'Quin K.E."/>
            <person name="Retaux S."/>
            <person name="Rohner N."/>
            <person name="Searle S.M."/>
            <person name="Stahl B.A."/>
            <person name="Tabin C."/>
            <person name="Volff J.N."/>
            <person name="Yoshizawa M."/>
            <person name="Warren W.C."/>
        </authorList>
    </citation>
    <scope>NUCLEOTIDE SEQUENCE [LARGE SCALE GENOMIC DNA]</scope>
    <source>
        <strain evidence="3">female</strain>
    </source>
</reference>
<dbReference type="Bgee" id="ENSAMXG00000031888">
    <property type="expression patterns" value="Expressed in embryo"/>
</dbReference>
<reference evidence="3" key="1">
    <citation type="submission" date="2013-03" db="EMBL/GenBank/DDBJ databases">
        <authorList>
            <person name="Jeffery W."/>
            <person name="Warren W."/>
            <person name="Wilson R.K."/>
        </authorList>
    </citation>
    <scope>NUCLEOTIDE SEQUENCE</scope>
    <source>
        <strain evidence="3">female</strain>
    </source>
</reference>
<name>A0A3B1J589_ASTMX</name>
<evidence type="ECO:0000313" key="2">
    <source>
        <dbReference type="Ensembl" id="ENSAMXP00000037010.1"/>
    </source>
</evidence>
<proteinExistence type="predicted"/>
<feature type="region of interest" description="Disordered" evidence="1">
    <location>
        <begin position="14"/>
        <end position="37"/>
    </location>
</feature>
<feature type="region of interest" description="Disordered" evidence="1">
    <location>
        <begin position="95"/>
        <end position="117"/>
    </location>
</feature>
<dbReference type="Proteomes" id="UP000018467">
    <property type="component" value="Unassembled WGS sequence"/>
</dbReference>
<protein>
    <submittedName>
        <fullName evidence="2">Uncharacterized protein</fullName>
    </submittedName>
</protein>
<evidence type="ECO:0000256" key="1">
    <source>
        <dbReference type="SAM" id="MobiDB-lite"/>
    </source>
</evidence>
<sequence>MFYRLGLSTMCPGWPQTRAQSDPLPQASQVQGYRHEPPHEAPNHLFCFLRWSLPGPHGKTKHTKIRNGGTEPVIPAIWEAEAGELLEPGRRRLQWEAESHSTTSPQPGRERAAISNK</sequence>
<organism evidence="2 3">
    <name type="scientific">Astyanax mexicanus</name>
    <name type="common">Blind cave fish</name>
    <name type="synonym">Astyanax fasciatus mexicanus</name>
    <dbReference type="NCBI Taxonomy" id="7994"/>
    <lineage>
        <taxon>Eukaryota</taxon>
        <taxon>Metazoa</taxon>
        <taxon>Chordata</taxon>
        <taxon>Craniata</taxon>
        <taxon>Vertebrata</taxon>
        <taxon>Euteleostomi</taxon>
        <taxon>Actinopterygii</taxon>
        <taxon>Neopterygii</taxon>
        <taxon>Teleostei</taxon>
        <taxon>Ostariophysi</taxon>
        <taxon>Characiformes</taxon>
        <taxon>Characoidei</taxon>
        <taxon>Acestrorhamphidae</taxon>
        <taxon>Acestrorhamphinae</taxon>
        <taxon>Astyanax</taxon>
    </lineage>
</organism>
<reference evidence="2" key="3">
    <citation type="submission" date="2025-08" db="UniProtKB">
        <authorList>
            <consortium name="Ensembl"/>
        </authorList>
    </citation>
    <scope>IDENTIFICATION</scope>
</reference>
<feature type="compositionally biased region" description="Basic and acidic residues" evidence="1">
    <location>
        <begin position="108"/>
        <end position="117"/>
    </location>
</feature>